<proteinExistence type="inferred from homology"/>
<dbReference type="GO" id="GO:0008061">
    <property type="term" value="F:chitin binding"/>
    <property type="evidence" value="ECO:0007669"/>
    <property type="project" value="UniProtKB-KW"/>
</dbReference>
<evidence type="ECO:0000313" key="7">
    <source>
        <dbReference type="Proteomes" id="UP000717696"/>
    </source>
</evidence>
<name>A0A9P9EQ24_9HYPO</name>
<dbReference type="InterPro" id="IPR018392">
    <property type="entry name" value="LysM"/>
</dbReference>
<dbReference type="Pfam" id="PF01822">
    <property type="entry name" value="WSC"/>
    <property type="match status" value="2"/>
</dbReference>
<dbReference type="InterPro" id="IPR052210">
    <property type="entry name" value="LysM1-like"/>
</dbReference>
<dbReference type="AlphaFoldDB" id="A0A9P9EQ24"/>
<keyword evidence="7" id="KW-1185">Reference proteome</keyword>
<evidence type="ECO:0000256" key="1">
    <source>
        <dbReference type="ARBA" id="ARBA00022669"/>
    </source>
</evidence>
<dbReference type="OrthoDB" id="1046782at2759"/>
<dbReference type="CDD" id="cd00118">
    <property type="entry name" value="LysM"/>
    <property type="match status" value="1"/>
</dbReference>
<comment type="similarity">
    <text evidence="3">Belongs to the secreted LysM effector family.</text>
</comment>
<dbReference type="SMART" id="SM00321">
    <property type="entry name" value="WSC"/>
    <property type="match status" value="2"/>
</dbReference>
<feature type="domain" description="WSC" evidence="4">
    <location>
        <begin position="381"/>
        <end position="474"/>
    </location>
</feature>
<dbReference type="Pfam" id="PF01476">
    <property type="entry name" value="LysM"/>
    <property type="match status" value="1"/>
</dbReference>
<feature type="domain" description="WSC" evidence="4">
    <location>
        <begin position="282"/>
        <end position="375"/>
    </location>
</feature>
<protein>
    <submittedName>
        <fullName evidence="6">WSC domain-containing protein</fullName>
    </submittedName>
</protein>
<feature type="domain" description="LysM" evidence="5">
    <location>
        <begin position="87"/>
        <end position="132"/>
    </location>
</feature>
<dbReference type="PANTHER" id="PTHR34997:SF16">
    <property type="entry name" value="LYSM DOMAIN-CONTAINING PROTEIN"/>
    <property type="match status" value="1"/>
</dbReference>
<dbReference type="PROSITE" id="PS51212">
    <property type="entry name" value="WSC"/>
    <property type="match status" value="2"/>
</dbReference>
<keyword evidence="2" id="KW-0843">Virulence</keyword>
<dbReference type="Gene3D" id="3.10.350.10">
    <property type="entry name" value="LysM domain"/>
    <property type="match status" value="3"/>
</dbReference>
<comment type="caution">
    <text evidence="6">The sequence shown here is derived from an EMBL/GenBank/DDBJ whole genome shotgun (WGS) entry which is preliminary data.</text>
</comment>
<dbReference type="InterPro" id="IPR036779">
    <property type="entry name" value="LysM_dom_sf"/>
</dbReference>
<evidence type="ECO:0000313" key="6">
    <source>
        <dbReference type="EMBL" id="KAH7144247.1"/>
    </source>
</evidence>
<evidence type="ECO:0000259" key="4">
    <source>
        <dbReference type="PROSITE" id="PS51212"/>
    </source>
</evidence>
<sequence length="477" mass="52070">MVNVIDGFKDIETLEELPKDELCSDCYISRLKMMQKSRYSIYRLFTFYQDALKLAVKTCSLSDQPTDPQSSVIPPKVTETPWCLSNVTYTTAKGDTCSGIAKKFDVSSASIFIGNSQVRNCSNIETGSELCLPVKCTTYTTDPGDTCMSVFVATGVRTSETLKYNPWISNDCSNLPSASYTYGNVLCVSPAGGRYNGTTNNTVSYQDSTEYVDIKINPPSGAEVANGTTLNCGRWHTAKKTDSCASITKQSITAKLFRLINSSLKGGDCSSKLLEGRAYCTGPTSYWNRGSRNELVLTEDYVTDEKLTRVESCGNYCLLKKYTYWGLQKGNTCSCGWELALNSKKADESKCSTDCVGGGNLLCGGDKAVNVYGFSETLQKAYTKIGCYTDTSSTHALGSIAHEGVDMSPRVCANRCLKEDYTYFGMARGNECYCGNSISSSVEKVELKECNIRCPGNALQNCGQEKRILIYGTSAEG</sequence>
<gene>
    <name evidence="6" type="ORF">B0J13DRAFT_635258</name>
</gene>
<organism evidence="6 7">
    <name type="scientific">Dactylonectria estremocensis</name>
    <dbReference type="NCBI Taxonomy" id="1079267"/>
    <lineage>
        <taxon>Eukaryota</taxon>
        <taxon>Fungi</taxon>
        <taxon>Dikarya</taxon>
        <taxon>Ascomycota</taxon>
        <taxon>Pezizomycotina</taxon>
        <taxon>Sordariomycetes</taxon>
        <taxon>Hypocreomycetidae</taxon>
        <taxon>Hypocreales</taxon>
        <taxon>Nectriaceae</taxon>
        <taxon>Dactylonectria</taxon>
    </lineage>
</organism>
<evidence type="ECO:0000256" key="3">
    <source>
        <dbReference type="ARBA" id="ARBA00044955"/>
    </source>
</evidence>
<dbReference type="EMBL" id="JAGMUU010000010">
    <property type="protein sequence ID" value="KAH7144247.1"/>
    <property type="molecule type" value="Genomic_DNA"/>
</dbReference>
<dbReference type="InterPro" id="IPR002889">
    <property type="entry name" value="WSC_carb-bd"/>
</dbReference>
<dbReference type="SMART" id="SM00257">
    <property type="entry name" value="LysM"/>
    <property type="match status" value="2"/>
</dbReference>
<reference evidence="6" key="1">
    <citation type="journal article" date="2021" name="Nat. Commun.">
        <title>Genetic determinants of endophytism in the Arabidopsis root mycobiome.</title>
        <authorList>
            <person name="Mesny F."/>
            <person name="Miyauchi S."/>
            <person name="Thiergart T."/>
            <person name="Pickel B."/>
            <person name="Atanasova L."/>
            <person name="Karlsson M."/>
            <person name="Huettel B."/>
            <person name="Barry K.W."/>
            <person name="Haridas S."/>
            <person name="Chen C."/>
            <person name="Bauer D."/>
            <person name="Andreopoulos W."/>
            <person name="Pangilinan J."/>
            <person name="LaButti K."/>
            <person name="Riley R."/>
            <person name="Lipzen A."/>
            <person name="Clum A."/>
            <person name="Drula E."/>
            <person name="Henrissat B."/>
            <person name="Kohler A."/>
            <person name="Grigoriev I.V."/>
            <person name="Martin F.M."/>
            <person name="Hacquard S."/>
        </authorList>
    </citation>
    <scope>NUCLEOTIDE SEQUENCE</scope>
    <source>
        <strain evidence="6">MPI-CAGE-AT-0021</strain>
    </source>
</reference>
<dbReference type="PROSITE" id="PS51782">
    <property type="entry name" value="LYSM"/>
    <property type="match status" value="1"/>
</dbReference>
<keyword evidence="1" id="KW-0147">Chitin-binding</keyword>
<dbReference type="PANTHER" id="PTHR34997">
    <property type="entry name" value="AM15"/>
    <property type="match status" value="1"/>
</dbReference>
<evidence type="ECO:0000256" key="2">
    <source>
        <dbReference type="ARBA" id="ARBA00023026"/>
    </source>
</evidence>
<evidence type="ECO:0000259" key="5">
    <source>
        <dbReference type="PROSITE" id="PS51782"/>
    </source>
</evidence>
<dbReference type="Proteomes" id="UP000717696">
    <property type="component" value="Unassembled WGS sequence"/>
</dbReference>
<accession>A0A9P9EQ24</accession>
<dbReference type="SUPFAM" id="SSF54106">
    <property type="entry name" value="LysM domain"/>
    <property type="match status" value="1"/>
</dbReference>